<gene>
    <name evidence="1" type="ORF">SAMN02910265_03101</name>
</gene>
<proteinExistence type="predicted"/>
<name>A0A1H6LDD2_RUMFL</name>
<protein>
    <submittedName>
        <fullName evidence="1">Uncharacterized protein</fullName>
    </submittedName>
</protein>
<evidence type="ECO:0000313" key="1">
    <source>
        <dbReference type="EMBL" id="SEH86445.1"/>
    </source>
</evidence>
<reference evidence="1 2" key="1">
    <citation type="submission" date="2016-10" db="EMBL/GenBank/DDBJ databases">
        <authorList>
            <person name="de Groot N.N."/>
        </authorList>
    </citation>
    <scope>NUCLEOTIDE SEQUENCE [LARGE SCALE GENOMIC DNA]</scope>
    <source>
        <strain evidence="1 2">YAD2003</strain>
    </source>
</reference>
<evidence type="ECO:0000313" key="2">
    <source>
        <dbReference type="Proteomes" id="UP000183190"/>
    </source>
</evidence>
<dbReference type="RefSeq" id="WP_175460958.1">
    <property type="nucleotide sequence ID" value="NZ_FNWV01000019.1"/>
</dbReference>
<dbReference type="AlphaFoldDB" id="A0A1H6LDD2"/>
<dbReference type="Proteomes" id="UP000183190">
    <property type="component" value="Unassembled WGS sequence"/>
</dbReference>
<organism evidence="1 2">
    <name type="scientific">Ruminococcus flavefaciens</name>
    <dbReference type="NCBI Taxonomy" id="1265"/>
    <lineage>
        <taxon>Bacteria</taxon>
        <taxon>Bacillati</taxon>
        <taxon>Bacillota</taxon>
        <taxon>Clostridia</taxon>
        <taxon>Eubacteriales</taxon>
        <taxon>Oscillospiraceae</taxon>
        <taxon>Ruminococcus</taxon>
    </lineage>
</organism>
<dbReference type="EMBL" id="FNWV01000019">
    <property type="protein sequence ID" value="SEH86445.1"/>
    <property type="molecule type" value="Genomic_DNA"/>
</dbReference>
<sequence>MGLLSDLFDVDPETEKDIKDVIKAITVIALVVGGAGASGGSLDLPFNDEEDD</sequence>
<accession>A0A1H6LDD2</accession>